<dbReference type="PANTHER" id="PTHR43267">
    <property type="entry name" value="TRNA THREONYLCARBAMOYLADENOSINE DEHYDRATASE"/>
    <property type="match status" value="1"/>
</dbReference>
<evidence type="ECO:0000259" key="1">
    <source>
        <dbReference type="Pfam" id="PF00899"/>
    </source>
</evidence>
<gene>
    <name evidence="2" type="ORF">SAMN02745121_02707</name>
</gene>
<dbReference type="STRING" id="54.SAMN02745121_02707"/>
<dbReference type="Gene3D" id="3.40.50.720">
    <property type="entry name" value="NAD(P)-binding Rossmann-like Domain"/>
    <property type="match status" value="1"/>
</dbReference>
<dbReference type="Proteomes" id="UP000199400">
    <property type="component" value="Unassembled WGS sequence"/>
</dbReference>
<dbReference type="SUPFAM" id="SSF55469">
    <property type="entry name" value="FMN-dependent nitroreductase-like"/>
    <property type="match status" value="1"/>
</dbReference>
<dbReference type="AlphaFoldDB" id="A0A1I1X3A5"/>
<dbReference type="EMBL" id="FOMX01000007">
    <property type="protein sequence ID" value="SFE01896.1"/>
    <property type="molecule type" value="Genomic_DNA"/>
</dbReference>
<dbReference type="SUPFAM" id="SSF69572">
    <property type="entry name" value="Activating enzymes of the ubiquitin-like proteins"/>
    <property type="match status" value="1"/>
</dbReference>
<dbReference type="Pfam" id="PF00899">
    <property type="entry name" value="ThiF"/>
    <property type="match status" value="1"/>
</dbReference>
<dbReference type="InterPro" id="IPR035985">
    <property type="entry name" value="Ubiquitin-activating_enz"/>
</dbReference>
<dbReference type="InterPro" id="IPR000594">
    <property type="entry name" value="ThiF_NAD_FAD-bd"/>
</dbReference>
<dbReference type="GO" id="GO:0061503">
    <property type="term" value="F:tRNA threonylcarbamoyladenosine dehydratase"/>
    <property type="evidence" value="ECO:0007669"/>
    <property type="project" value="TreeGrafter"/>
</dbReference>
<organism evidence="2 3">
    <name type="scientific">Nannocystis exedens</name>
    <dbReference type="NCBI Taxonomy" id="54"/>
    <lineage>
        <taxon>Bacteria</taxon>
        <taxon>Pseudomonadati</taxon>
        <taxon>Myxococcota</taxon>
        <taxon>Polyangia</taxon>
        <taxon>Nannocystales</taxon>
        <taxon>Nannocystaceae</taxon>
        <taxon>Nannocystis</taxon>
    </lineage>
</organism>
<reference evidence="3" key="1">
    <citation type="submission" date="2016-10" db="EMBL/GenBank/DDBJ databases">
        <authorList>
            <person name="Varghese N."/>
            <person name="Submissions S."/>
        </authorList>
    </citation>
    <scope>NUCLEOTIDE SEQUENCE [LARGE SCALE GENOMIC DNA]</scope>
    <source>
        <strain evidence="3">ATCC 25963</strain>
    </source>
</reference>
<evidence type="ECO:0000313" key="2">
    <source>
        <dbReference type="EMBL" id="SFE01896.1"/>
    </source>
</evidence>
<dbReference type="InterPro" id="IPR045886">
    <property type="entry name" value="ThiF/MoeB/HesA"/>
</dbReference>
<dbReference type="OrthoDB" id="272552at2"/>
<proteinExistence type="predicted"/>
<dbReference type="GO" id="GO:0008641">
    <property type="term" value="F:ubiquitin-like modifier activating enzyme activity"/>
    <property type="evidence" value="ECO:0007669"/>
    <property type="project" value="InterPro"/>
</dbReference>
<evidence type="ECO:0000313" key="3">
    <source>
        <dbReference type="Proteomes" id="UP000199400"/>
    </source>
</evidence>
<dbReference type="RefSeq" id="WP_096328922.1">
    <property type="nucleotide sequence ID" value="NZ_FOMX01000007.1"/>
</dbReference>
<dbReference type="Gene3D" id="3.40.109.10">
    <property type="entry name" value="NADH Oxidase"/>
    <property type="match status" value="1"/>
</dbReference>
<protein>
    <submittedName>
        <fullName evidence="2">ThiF family protein</fullName>
    </submittedName>
</protein>
<dbReference type="CDD" id="cd01483">
    <property type="entry name" value="E1_enzyme_family"/>
    <property type="match status" value="1"/>
</dbReference>
<dbReference type="GO" id="GO:0016491">
    <property type="term" value="F:oxidoreductase activity"/>
    <property type="evidence" value="ECO:0007669"/>
    <property type="project" value="InterPro"/>
</dbReference>
<dbReference type="InterPro" id="IPR000415">
    <property type="entry name" value="Nitroreductase-like"/>
</dbReference>
<keyword evidence="3" id="KW-1185">Reference proteome</keyword>
<feature type="domain" description="THIF-type NAD/FAD binding fold" evidence="1">
    <location>
        <begin position="123"/>
        <end position="262"/>
    </location>
</feature>
<sequence>MPARRLPKTLAPWREVLASAERESWFPLIFDRSVPAEAEAMDELMNDGEVVYIHDMLEAQLKDLVRSRTPSKNYTDDEVAQEIERLLDGQTPQNYGRWAFYPWSRRMVHLLPPDSFTELRSDRNRNKITSEEQARLRKIKIALAGLSVGNAVAVTLALEGVFGELRLADFDTLDLSNMNRIRCAVHHLGLNKAIIAARQIFEQNPYANLVLFTDGVTPENIGEFIDGTGPGDRVDIVIDECDSIQIKLKLREEARARRLPVLMETSDRGMLDIERFDLEPDRPILHGLVGNVTSDQVNSLPPPARLGLILQIAGLHTISPRLAASLLELNLTLKGFSQLGSDVTLGGATTTTAVRRLALGMPLASGRVYIDVSGQLAEVTSPPLPDLSHPRRLREIGEVRELVQYAIMAPSHGNDQPWRFEYGDGVLRVFHDTERGGGGRDEIGRHWALVAIGGALANLQIAAGVKGREANIQLFPAKQDPSLVAEVRLGLRAGGPADDPLFEEIPRRNTNRGLGTRAHLSPVHVQALTAAARDSGAKLQLCTDRALLGELGQLIGEAERLRLLTPSLHGPTMRQIRWTEAEAHDTQDGIRVEALAVTPMDFAAFQLLRSTDVAKVLRDTNGGRLLMMSSVQALASSAAVGLLTIPGQSPTALVRGGQAMQQLWLTASALGVAIHPMNTLIDMFARVERFHGAGFDKREIQRFLEMRERFTRAFTVALADVEILLFRLSYADPAPLRTLRRPVDAVFSAPLPEKKSP</sequence>
<dbReference type="NCBIfam" id="NF005901">
    <property type="entry name" value="PRK07877.1"/>
    <property type="match status" value="1"/>
</dbReference>
<dbReference type="GO" id="GO:0061504">
    <property type="term" value="P:cyclic threonylcarbamoyladenosine biosynthetic process"/>
    <property type="evidence" value="ECO:0007669"/>
    <property type="project" value="TreeGrafter"/>
</dbReference>
<name>A0A1I1X3A5_9BACT</name>
<dbReference type="PANTHER" id="PTHR43267:SF3">
    <property type="entry name" value="THIF PROTEIN"/>
    <property type="match status" value="1"/>
</dbReference>
<accession>A0A1I1X3A5</accession>